<evidence type="ECO:0000256" key="1">
    <source>
        <dbReference type="ARBA" id="ARBA00007274"/>
    </source>
</evidence>
<organism evidence="3 4">
    <name type="scientific">Chitinophaga parva</name>
    <dbReference type="NCBI Taxonomy" id="2169414"/>
    <lineage>
        <taxon>Bacteria</taxon>
        <taxon>Pseudomonadati</taxon>
        <taxon>Bacteroidota</taxon>
        <taxon>Chitinophagia</taxon>
        <taxon>Chitinophagales</taxon>
        <taxon>Chitinophagaceae</taxon>
        <taxon>Chitinophaga</taxon>
    </lineage>
</organism>
<evidence type="ECO:0000313" key="3">
    <source>
        <dbReference type="EMBL" id="PUZ26257.1"/>
    </source>
</evidence>
<dbReference type="InterPro" id="IPR050179">
    <property type="entry name" value="Trans_hexapeptide_repeat"/>
</dbReference>
<dbReference type="InterPro" id="IPR041561">
    <property type="entry name" value="PglD_N"/>
</dbReference>
<name>A0A2T7BIZ5_9BACT</name>
<dbReference type="EMBL" id="QCYK01000002">
    <property type="protein sequence ID" value="PUZ26257.1"/>
    <property type="molecule type" value="Genomic_DNA"/>
</dbReference>
<proteinExistence type="inferred from homology"/>
<comment type="caution">
    <text evidence="3">The sequence shown here is derived from an EMBL/GenBank/DDBJ whole genome shotgun (WGS) entry which is preliminary data.</text>
</comment>
<dbReference type="Gene3D" id="3.40.50.20">
    <property type="match status" value="1"/>
</dbReference>
<protein>
    <submittedName>
        <fullName evidence="3">Transferase</fullName>
    </submittedName>
</protein>
<accession>A0A2T7BIZ5</accession>
<dbReference type="RefSeq" id="WP_108688095.1">
    <property type="nucleotide sequence ID" value="NZ_QCYK01000002.1"/>
</dbReference>
<dbReference type="OrthoDB" id="9794407at2"/>
<dbReference type="GO" id="GO:0016740">
    <property type="term" value="F:transferase activity"/>
    <property type="evidence" value="ECO:0007669"/>
    <property type="project" value="UniProtKB-KW"/>
</dbReference>
<keyword evidence="4" id="KW-1185">Reference proteome</keyword>
<dbReference type="AlphaFoldDB" id="A0A2T7BIZ5"/>
<dbReference type="Proteomes" id="UP000244450">
    <property type="component" value="Unassembled WGS sequence"/>
</dbReference>
<dbReference type="PANTHER" id="PTHR43300:SF7">
    <property type="entry name" value="UDP-N-ACETYLBACILLOSAMINE N-ACETYLTRANSFERASE"/>
    <property type="match status" value="1"/>
</dbReference>
<dbReference type="InterPro" id="IPR011004">
    <property type="entry name" value="Trimer_LpxA-like_sf"/>
</dbReference>
<dbReference type="Gene3D" id="2.160.10.10">
    <property type="entry name" value="Hexapeptide repeat proteins"/>
    <property type="match status" value="1"/>
</dbReference>
<reference evidence="3 4" key="1">
    <citation type="submission" date="2018-04" db="EMBL/GenBank/DDBJ databases">
        <title>Chitinophaga fuyangensis sp. nov., isolated from soil in a chemical factory.</title>
        <authorList>
            <person name="Chen K."/>
        </authorList>
    </citation>
    <scope>NUCLEOTIDE SEQUENCE [LARGE SCALE GENOMIC DNA]</scope>
    <source>
        <strain evidence="3 4">LY-1</strain>
    </source>
</reference>
<comment type="similarity">
    <text evidence="1">Belongs to the transferase hexapeptide repeat family.</text>
</comment>
<sequence>MKEILIYGTGGHARVLADLAGACGLQVLAYFDDAAGGMPYSTAFRPEVPLLCGIGNNKVRKLIAERSVHIFATLVHPTAVVAASAEVGKGSVVLAGAVLQASVQVGKHAVINMNAAVDHDVIVGDYVSVYPGAYIGGGAEIGEGAVIGPNATVLRNAKVPSWTEVPPGAVFG</sequence>
<dbReference type="SUPFAM" id="SSF51161">
    <property type="entry name" value="Trimeric LpxA-like enzymes"/>
    <property type="match status" value="1"/>
</dbReference>
<evidence type="ECO:0000259" key="2">
    <source>
        <dbReference type="Pfam" id="PF17836"/>
    </source>
</evidence>
<dbReference type="InterPro" id="IPR001451">
    <property type="entry name" value="Hexapep"/>
</dbReference>
<dbReference type="PANTHER" id="PTHR43300">
    <property type="entry name" value="ACETYLTRANSFERASE"/>
    <property type="match status" value="1"/>
</dbReference>
<keyword evidence="3" id="KW-0808">Transferase</keyword>
<evidence type="ECO:0000313" key="4">
    <source>
        <dbReference type="Proteomes" id="UP000244450"/>
    </source>
</evidence>
<feature type="domain" description="PglD N-terminal" evidence="2">
    <location>
        <begin position="4"/>
        <end position="66"/>
    </location>
</feature>
<gene>
    <name evidence="3" type="ORF">DCC81_18710</name>
</gene>
<dbReference type="Pfam" id="PF00132">
    <property type="entry name" value="Hexapep"/>
    <property type="match status" value="1"/>
</dbReference>
<dbReference type="Pfam" id="PF17836">
    <property type="entry name" value="PglD_N"/>
    <property type="match status" value="1"/>
</dbReference>